<gene>
    <name evidence="2" type="ORF">FACI_IFERC00001G1006</name>
</gene>
<feature type="domain" description="Hydantoinase B/oxoprolinase" evidence="1">
    <location>
        <begin position="4"/>
        <end position="508"/>
    </location>
</feature>
<dbReference type="EMBL" id="CP004145">
    <property type="protein sequence ID" value="AGO60986.1"/>
    <property type="molecule type" value="Genomic_DNA"/>
</dbReference>
<dbReference type="GeneID" id="16025175"/>
<dbReference type="HOGENOM" id="CLU_020413_0_0_2"/>
<organism evidence="2 3">
    <name type="scientific">Ferroplasma acidarmanus Fer1</name>
    <dbReference type="NCBI Taxonomy" id="333146"/>
    <lineage>
        <taxon>Archaea</taxon>
        <taxon>Methanobacteriati</taxon>
        <taxon>Thermoplasmatota</taxon>
        <taxon>Thermoplasmata</taxon>
        <taxon>Thermoplasmatales</taxon>
        <taxon>Ferroplasmaceae</taxon>
        <taxon>Ferroplasma</taxon>
    </lineage>
</organism>
<dbReference type="GO" id="GO:0005829">
    <property type="term" value="C:cytosol"/>
    <property type="evidence" value="ECO:0007669"/>
    <property type="project" value="TreeGrafter"/>
</dbReference>
<dbReference type="AlphaFoldDB" id="S0APY4"/>
<dbReference type="KEGG" id="fac:FACI_IFERC01G1006"/>
<evidence type="ECO:0000313" key="2">
    <source>
        <dbReference type="EMBL" id="AGO60986.1"/>
    </source>
</evidence>
<protein>
    <recommendedName>
        <fullName evidence="1">Hydantoinase B/oxoprolinase domain-containing protein</fullName>
    </recommendedName>
</protein>
<name>S0APY4_FERAC</name>
<proteinExistence type="predicted"/>
<dbReference type="PANTHER" id="PTHR11365">
    <property type="entry name" value="5-OXOPROLINASE RELATED"/>
    <property type="match status" value="1"/>
</dbReference>
<evidence type="ECO:0000259" key="1">
    <source>
        <dbReference type="Pfam" id="PF02538"/>
    </source>
</evidence>
<dbReference type="PANTHER" id="PTHR11365:SF23">
    <property type="entry name" value="HYPOTHETICAL 5-OXOPROLINASE (EUROFUNG)-RELATED"/>
    <property type="match status" value="1"/>
</dbReference>
<sequence length="510" mass="56519">MTDWEIVGKATQFIAEEMGVALKRSAISPNIRERMDHSCAVLDSEGRIIAQAEHIPVHLGSFKIGSRNIINYMREKKITLKENEMLITNDPYISGTHLNDVTIIAPVYDNNKLFCYVINKAHNVDVGGPVFGSLNPEARNLYQEGLIIPPVVITPDIIRMILANFKDPETANGDLNAQISANRMGINRIKELMAKYGSDEIKSSWNSLIDHSRELSLMALKEWEAGEYKAIDYLEKGIEKINININLKISAGGVVADFDGTHGEIEYPLNAVEGVTFSAVAYAIRSAMQYSIPTNDGFYSVITIKAPERSLVNPERNYPVSGGNVETTQRIADVTLRALSEFLYYIPAASSGTMMNLMLGGKYGNKYWSYYETIGGGNGGRYDSNGESGIHSNMTNTLNTPVEIAEKEYPFFFTKNNLRKNSYGKGKYHGGEGIVRSFKVRSRTYISVIADRFIIPPWGLHGGFPGKTGKIYILSNGRKKSMPSKFSTVLEENDEVVIETPGGAAYGEKQ</sequence>
<keyword evidence="3" id="KW-1185">Reference proteome</keyword>
<accession>S0APY4</accession>
<evidence type="ECO:0000313" key="3">
    <source>
        <dbReference type="Proteomes" id="UP000014660"/>
    </source>
</evidence>
<dbReference type="InterPro" id="IPR045079">
    <property type="entry name" value="Oxoprolinase-like"/>
</dbReference>
<dbReference type="GO" id="GO:0017168">
    <property type="term" value="F:5-oxoprolinase (ATP-hydrolyzing) activity"/>
    <property type="evidence" value="ECO:0007669"/>
    <property type="project" value="TreeGrafter"/>
</dbReference>
<dbReference type="InterPro" id="IPR003692">
    <property type="entry name" value="Hydantoinase_B"/>
</dbReference>
<dbReference type="GO" id="GO:0006749">
    <property type="term" value="P:glutathione metabolic process"/>
    <property type="evidence" value="ECO:0007669"/>
    <property type="project" value="TreeGrafter"/>
</dbReference>
<dbReference type="Proteomes" id="UP000014660">
    <property type="component" value="Chromosome"/>
</dbReference>
<reference evidence="2 3" key="1">
    <citation type="journal article" date="2007" name="Proc. Natl. Acad. Sci. U.S.A.">
        <title>Genome dynamics in a natural archaeal population.</title>
        <authorList>
            <person name="Allen E.E."/>
            <person name="Tyson G.W."/>
            <person name="Whitaker R.J."/>
            <person name="Detter J.C."/>
            <person name="Richardson P.M."/>
            <person name="Banfield J.F."/>
        </authorList>
    </citation>
    <scope>NUCLEOTIDE SEQUENCE [LARGE SCALE GENOMIC DNA]</scope>
    <source>
        <strain evidence="3">fer1</strain>
    </source>
</reference>
<dbReference type="Pfam" id="PF02538">
    <property type="entry name" value="Hydantoinase_B"/>
    <property type="match status" value="1"/>
</dbReference>
<dbReference type="PATRIC" id="fig|333146.12.peg.1020"/>
<dbReference type="RefSeq" id="WP_009887040.1">
    <property type="nucleotide sequence ID" value="NC_021592.1"/>
</dbReference>